<sequence>MPGITAPLRERRSRKPTNRPNPPIVLLTGLEHTGKRHEAAVASGSDLIGMTYWLQIGGTSGTADYYGRIPGARYEIVPHDGTFTDICDAVRWMLAQPARDGKRNMIVVDDVTALWDLLSDAVNRISRARADRRAQANGRRRARLDDPYLDTDRDLWNWAKDQWGEFLWLLRRHAGPTVIIARQEIVTAYENDKPTRHTTRRIKAEKNLRAAVDAVVEFHAVGEAYVTGVRTMEYEVQPGRVYRFAGLDHLLRRIGYEHAAPARQVIESRPEACLTENLPGPRPQPSQQQNQARRQPQPDQRPGLTGDMAYKLVTQALNQTDPEAALANIRKQWGTDTLRAVMTVSWFGELSADALISRSLQDIRDRAAKKKREGNTEQPGPAQHKQQPDRPGPSPAPAKPEQAREHQTHDEEPPPDDDDAPPPPDPQDEEPPPDESPEDTSAAEEPQDVPAATPPPTPQPPHKTQPSRKQVIARQVLMDEADVQARLKMMTLGEHLGPITEEGEPPLTGLRDYLQAQRPPLIQQLIEEGHKDLAEVYRTAPMPDVKIRQKFAAYFDGAPAGK</sequence>
<proteinExistence type="predicted"/>
<feature type="compositionally biased region" description="Acidic residues" evidence="1">
    <location>
        <begin position="413"/>
        <end position="447"/>
    </location>
</feature>
<protein>
    <recommendedName>
        <fullName evidence="4">AAA family ATPase</fullName>
    </recommendedName>
</protein>
<feature type="compositionally biased region" description="Basic and acidic residues" evidence="1">
    <location>
        <begin position="401"/>
        <end position="412"/>
    </location>
</feature>
<feature type="region of interest" description="Disordered" evidence="1">
    <location>
        <begin position="1"/>
        <end position="22"/>
    </location>
</feature>
<gene>
    <name evidence="2" type="ORF">GCM10023336_55260</name>
</gene>
<feature type="region of interest" description="Disordered" evidence="1">
    <location>
        <begin position="274"/>
        <end position="305"/>
    </location>
</feature>
<evidence type="ECO:0000313" key="2">
    <source>
        <dbReference type="EMBL" id="GAA5070285.1"/>
    </source>
</evidence>
<reference evidence="3" key="1">
    <citation type="journal article" date="2019" name="Int. J. Syst. Evol. Microbiol.">
        <title>The Global Catalogue of Microorganisms (GCM) 10K type strain sequencing project: providing services to taxonomists for standard genome sequencing and annotation.</title>
        <authorList>
            <consortium name="The Broad Institute Genomics Platform"/>
            <consortium name="The Broad Institute Genome Sequencing Center for Infectious Disease"/>
            <person name="Wu L."/>
            <person name="Ma J."/>
        </authorList>
    </citation>
    <scope>NUCLEOTIDE SEQUENCE [LARGE SCALE GENOMIC DNA]</scope>
    <source>
        <strain evidence="3">JCM 18410</strain>
    </source>
</reference>
<accession>A0ABP9L3I0</accession>
<feature type="compositionally biased region" description="Low complexity" evidence="1">
    <location>
        <begin position="285"/>
        <end position="302"/>
    </location>
</feature>
<dbReference type="EMBL" id="BAABKC010000087">
    <property type="protein sequence ID" value="GAA5070285.1"/>
    <property type="molecule type" value="Genomic_DNA"/>
</dbReference>
<evidence type="ECO:0008006" key="4">
    <source>
        <dbReference type="Google" id="ProtNLM"/>
    </source>
</evidence>
<evidence type="ECO:0000256" key="1">
    <source>
        <dbReference type="SAM" id="MobiDB-lite"/>
    </source>
</evidence>
<feature type="compositionally biased region" description="Pro residues" evidence="1">
    <location>
        <begin position="452"/>
        <end position="463"/>
    </location>
</feature>
<name>A0ABP9L3I0_9ACTN</name>
<keyword evidence="3" id="KW-1185">Reference proteome</keyword>
<evidence type="ECO:0000313" key="3">
    <source>
        <dbReference type="Proteomes" id="UP001500124"/>
    </source>
</evidence>
<dbReference type="Proteomes" id="UP001500124">
    <property type="component" value="Unassembled WGS sequence"/>
</dbReference>
<organism evidence="2 3">
    <name type="scientific">Streptomyces similanensis</name>
    <dbReference type="NCBI Taxonomy" id="1274988"/>
    <lineage>
        <taxon>Bacteria</taxon>
        <taxon>Bacillati</taxon>
        <taxon>Actinomycetota</taxon>
        <taxon>Actinomycetes</taxon>
        <taxon>Kitasatosporales</taxon>
        <taxon>Streptomycetaceae</taxon>
        <taxon>Streptomyces</taxon>
    </lineage>
</organism>
<feature type="region of interest" description="Disordered" evidence="1">
    <location>
        <begin position="366"/>
        <end position="470"/>
    </location>
</feature>
<comment type="caution">
    <text evidence="2">The sequence shown here is derived from an EMBL/GenBank/DDBJ whole genome shotgun (WGS) entry which is preliminary data.</text>
</comment>